<proteinExistence type="inferred from homology"/>
<dbReference type="AlphaFoldDB" id="A0A7C9V1M7"/>
<name>A0A7C9V1M7_9PROT</name>
<evidence type="ECO:0000256" key="1">
    <source>
        <dbReference type="ARBA" id="ARBA00011028"/>
    </source>
</evidence>
<dbReference type="PANTHER" id="PTHR42953:SF3">
    <property type="entry name" value="HIGH-AFFINITY ZINC UPTAKE SYSTEM PROTEIN ZNUA"/>
    <property type="match status" value="1"/>
</dbReference>
<dbReference type="Pfam" id="PF01297">
    <property type="entry name" value="ZnuA"/>
    <property type="match status" value="1"/>
</dbReference>
<dbReference type="InterPro" id="IPR006127">
    <property type="entry name" value="ZnuA-like"/>
</dbReference>
<dbReference type="Proteomes" id="UP000480684">
    <property type="component" value="Unassembled WGS sequence"/>
</dbReference>
<dbReference type="GO" id="GO:0006829">
    <property type="term" value="P:zinc ion transport"/>
    <property type="evidence" value="ECO:0007669"/>
    <property type="project" value="UniProtKB-KW"/>
</dbReference>
<organism evidence="7 8">
    <name type="scientific">Magnetospirillum aberrantis SpK</name>
    <dbReference type="NCBI Taxonomy" id="908842"/>
    <lineage>
        <taxon>Bacteria</taxon>
        <taxon>Pseudomonadati</taxon>
        <taxon>Pseudomonadota</taxon>
        <taxon>Alphaproteobacteria</taxon>
        <taxon>Rhodospirillales</taxon>
        <taxon>Rhodospirillaceae</taxon>
        <taxon>Magnetospirillum</taxon>
    </lineage>
</organism>
<evidence type="ECO:0000256" key="6">
    <source>
        <dbReference type="SAM" id="SignalP"/>
    </source>
</evidence>
<keyword evidence="5" id="KW-0862">Zinc</keyword>
<evidence type="ECO:0000256" key="2">
    <source>
        <dbReference type="ARBA" id="ARBA00015915"/>
    </source>
</evidence>
<dbReference type="GO" id="GO:0046872">
    <property type="term" value="F:metal ion binding"/>
    <property type="evidence" value="ECO:0007669"/>
    <property type="project" value="InterPro"/>
</dbReference>
<keyword evidence="3" id="KW-0813">Transport</keyword>
<sequence>MTSFARTMLAAASAMLLLFSAAPSHAGQARVVVSVPPLHSLVSNLLRGVDTPELLMRERVADHLIALDSTQVEALRRADMVVWAGPELEGAIAEAGLIMPDLAVRSLTLGRHIPIMTPVQDGTDQPGNARDLRFWLDPRLVHHAVHVLAPALVRLYPEASETILDNEIALMAEIHQTEHNVRAALGTAQGTPLHLTNADLLYLEWRFNLPVSGCARGAFDPLGFNLTSGPALYGKLMEGARDTLAACMNSKPAETARHGDGHVL</sequence>
<dbReference type="SUPFAM" id="SSF53807">
    <property type="entry name" value="Helical backbone' metal receptor"/>
    <property type="match status" value="1"/>
</dbReference>
<dbReference type="EMBL" id="JAAIYP010000043">
    <property type="protein sequence ID" value="NFV81771.1"/>
    <property type="molecule type" value="Genomic_DNA"/>
</dbReference>
<evidence type="ECO:0000256" key="5">
    <source>
        <dbReference type="ARBA" id="ARBA00022906"/>
    </source>
</evidence>
<evidence type="ECO:0000256" key="3">
    <source>
        <dbReference type="ARBA" id="ARBA00022448"/>
    </source>
</evidence>
<reference evidence="7 8" key="1">
    <citation type="submission" date="2020-02" db="EMBL/GenBank/DDBJ databases">
        <authorList>
            <person name="Dziuba M."/>
            <person name="Kuznetsov B."/>
            <person name="Mardanov A."/>
            <person name="Ravin N."/>
            <person name="Grouzdev D."/>
        </authorList>
    </citation>
    <scope>NUCLEOTIDE SEQUENCE [LARGE SCALE GENOMIC DNA]</scope>
    <source>
        <strain evidence="7 8">SpK</strain>
    </source>
</reference>
<keyword evidence="8" id="KW-1185">Reference proteome</keyword>
<evidence type="ECO:0000313" key="8">
    <source>
        <dbReference type="Proteomes" id="UP000480684"/>
    </source>
</evidence>
<keyword evidence="4 6" id="KW-0732">Signal</keyword>
<protein>
    <recommendedName>
        <fullName evidence="2">High-affinity zinc uptake system protein ZnuA</fullName>
    </recommendedName>
</protein>
<accession>A0A7C9V1M7</accession>
<evidence type="ECO:0000256" key="4">
    <source>
        <dbReference type="ARBA" id="ARBA00022729"/>
    </source>
</evidence>
<comment type="similarity">
    <text evidence="1">Belongs to the bacterial solute-binding protein 9 family.</text>
</comment>
<dbReference type="PANTHER" id="PTHR42953">
    <property type="entry name" value="HIGH-AFFINITY ZINC UPTAKE SYSTEM PROTEIN ZNUA-RELATED"/>
    <property type="match status" value="1"/>
</dbReference>
<keyword evidence="5" id="KW-0864">Zinc transport</keyword>
<evidence type="ECO:0000313" key="7">
    <source>
        <dbReference type="EMBL" id="NFV81771.1"/>
    </source>
</evidence>
<gene>
    <name evidence="7" type="ORF">G4223_16795</name>
</gene>
<feature type="signal peptide" evidence="6">
    <location>
        <begin position="1"/>
        <end position="26"/>
    </location>
</feature>
<keyword evidence="5" id="KW-0406">Ion transport</keyword>
<dbReference type="RefSeq" id="WP_163682145.1">
    <property type="nucleotide sequence ID" value="NZ_JAAIYP010000043.1"/>
</dbReference>
<comment type="caution">
    <text evidence="7">The sequence shown here is derived from an EMBL/GenBank/DDBJ whole genome shotgun (WGS) entry which is preliminary data.</text>
</comment>
<feature type="chain" id="PRO_5028941115" description="High-affinity zinc uptake system protein ZnuA" evidence="6">
    <location>
        <begin position="27"/>
        <end position="264"/>
    </location>
</feature>
<dbReference type="InterPro" id="IPR050492">
    <property type="entry name" value="Bact_metal-bind_prot9"/>
</dbReference>
<dbReference type="Gene3D" id="3.40.50.1980">
    <property type="entry name" value="Nitrogenase molybdenum iron protein domain"/>
    <property type="match status" value="1"/>
</dbReference>